<evidence type="ECO:0000313" key="3">
    <source>
        <dbReference type="Proteomes" id="UP000228700"/>
    </source>
</evidence>
<dbReference type="GO" id="GO:0016881">
    <property type="term" value="F:acid-amino acid ligase activity"/>
    <property type="evidence" value="ECO:0007669"/>
    <property type="project" value="InterPro"/>
</dbReference>
<dbReference type="SUPFAM" id="SSF51984">
    <property type="entry name" value="MurCD N-terminal domain"/>
    <property type="match status" value="1"/>
</dbReference>
<gene>
    <name evidence="2" type="ORF">COV01_01245</name>
</gene>
<evidence type="ECO:0000259" key="1">
    <source>
        <dbReference type="Pfam" id="PF01225"/>
    </source>
</evidence>
<sequence>MSEQHKKVHFIGICGVGTSAVAKLLQDRGYVVSGS</sequence>
<dbReference type="AlphaFoldDB" id="A0A2M8LCQ1"/>
<protein>
    <recommendedName>
        <fullName evidence="1">Mur ligase N-terminal catalytic domain-containing protein</fullName>
    </recommendedName>
</protein>
<dbReference type="EMBL" id="PFEQ01000003">
    <property type="protein sequence ID" value="PJE74399.1"/>
    <property type="molecule type" value="Genomic_DNA"/>
</dbReference>
<dbReference type="Gene3D" id="3.40.50.720">
    <property type="entry name" value="NAD(P)-binding Rossmann-like Domain"/>
    <property type="match status" value="1"/>
</dbReference>
<dbReference type="InterPro" id="IPR000713">
    <property type="entry name" value="Mur_ligase_N"/>
</dbReference>
<organism evidence="2 3">
    <name type="scientific">Candidatus Taylorbacteria bacterium CG10_big_fil_rev_8_21_14_0_10_41_48</name>
    <dbReference type="NCBI Taxonomy" id="1975024"/>
    <lineage>
        <taxon>Bacteria</taxon>
        <taxon>Candidatus Tayloriibacteriota</taxon>
    </lineage>
</organism>
<dbReference type="Pfam" id="PF01225">
    <property type="entry name" value="Mur_ligase"/>
    <property type="match status" value="1"/>
</dbReference>
<comment type="caution">
    <text evidence="2">The sequence shown here is derived from an EMBL/GenBank/DDBJ whole genome shotgun (WGS) entry which is preliminary data.</text>
</comment>
<proteinExistence type="predicted"/>
<evidence type="ECO:0000313" key="2">
    <source>
        <dbReference type="EMBL" id="PJE74399.1"/>
    </source>
</evidence>
<dbReference type="Proteomes" id="UP000228700">
    <property type="component" value="Unassembled WGS sequence"/>
</dbReference>
<name>A0A2M8LCQ1_9BACT</name>
<reference evidence="3" key="1">
    <citation type="submission" date="2017-09" db="EMBL/GenBank/DDBJ databases">
        <title>Depth-based differentiation of microbial function through sediment-hosted aquifers and enrichment of novel symbionts in the deep terrestrial subsurface.</title>
        <authorList>
            <person name="Probst A.J."/>
            <person name="Ladd B."/>
            <person name="Jarett J.K."/>
            <person name="Geller-Mcgrath D.E."/>
            <person name="Sieber C.M.K."/>
            <person name="Emerson J.B."/>
            <person name="Anantharaman K."/>
            <person name="Thomas B.C."/>
            <person name="Malmstrom R."/>
            <person name="Stieglmeier M."/>
            <person name="Klingl A."/>
            <person name="Woyke T."/>
            <person name="Ryan C.M."/>
            <person name="Banfield J.F."/>
        </authorList>
    </citation>
    <scope>NUCLEOTIDE SEQUENCE [LARGE SCALE GENOMIC DNA]</scope>
</reference>
<accession>A0A2M8LCQ1</accession>
<feature type="non-terminal residue" evidence="2">
    <location>
        <position position="35"/>
    </location>
</feature>
<feature type="domain" description="Mur ligase N-terminal catalytic" evidence="1">
    <location>
        <begin position="7"/>
        <end position="35"/>
    </location>
</feature>